<gene>
    <name evidence="1" type="ORF">D7S40_11210</name>
</gene>
<evidence type="ECO:0000313" key="1">
    <source>
        <dbReference type="EMBL" id="KAA1272510.1"/>
    </source>
</evidence>
<proteinExistence type="predicted"/>
<evidence type="ECO:0008006" key="2">
    <source>
        <dbReference type="Google" id="ProtNLM"/>
    </source>
</evidence>
<sequence>MQVGVGPQHREFRKEILQTMQVGVGPNIEADVMSAYYNVQVGPQRLCEIYLMPIFSAKFLYFVKHLAYHESARYFVVLTMHVHFYFGEVSSDV</sequence>
<accession>A0A641A7R0</accession>
<dbReference type="AlphaFoldDB" id="A0A641A7R0"/>
<dbReference type="EMBL" id="RAQZ01000005">
    <property type="protein sequence ID" value="KAA1272510.1"/>
    <property type="molecule type" value="Genomic_DNA"/>
</dbReference>
<name>A0A641A7R0_STAAU</name>
<reference evidence="1" key="1">
    <citation type="submission" date="2018-09" db="EMBL/GenBank/DDBJ databases">
        <title>The microbial basis of impaired wound healing: differential roles for pathogens, 'bystanders', and strain-level diversification in clinical outcomes.</title>
        <authorList>
            <person name="Kalan L.R."/>
            <person name="Meisel J.S."/>
            <person name="Loesche M.A."/>
            <person name="Horwinski J."/>
            <person name="Soaita I."/>
            <person name="Chen X."/>
            <person name="Gardner S.E."/>
            <person name="Grice E.A."/>
        </authorList>
    </citation>
    <scope>NUCLEOTIDE SEQUENCE</scope>
    <source>
        <strain evidence="1">LK35</strain>
    </source>
</reference>
<comment type="caution">
    <text evidence="1">The sequence shown here is derived from an EMBL/GenBank/DDBJ whole genome shotgun (WGS) entry which is preliminary data.</text>
</comment>
<protein>
    <recommendedName>
        <fullName evidence="2">Nitrogen regulation protein NIFR3</fullName>
    </recommendedName>
</protein>
<organism evidence="1">
    <name type="scientific">Staphylococcus aureus</name>
    <dbReference type="NCBI Taxonomy" id="1280"/>
    <lineage>
        <taxon>Bacteria</taxon>
        <taxon>Bacillati</taxon>
        <taxon>Bacillota</taxon>
        <taxon>Bacilli</taxon>
        <taxon>Bacillales</taxon>
        <taxon>Staphylococcaceae</taxon>
        <taxon>Staphylococcus</taxon>
    </lineage>
</organism>